<evidence type="ECO:0000313" key="2">
    <source>
        <dbReference type="EMBL" id="PYH30790.1"/>
    </source>
</evidence>
<keyword evidence="3" id="KW-1185">Reference proteome</keyword>
<evidence type="ECO:0000313" key="3">
    <source>
        <dbReference type="Proteomes" id="UP000247647"/>
    </source>
</evidence>
<dbReference type="RefSeq" id="XP_025476268.1">
    <property type="nucleotide sequence ID" value="XM_025625491.1"/>
</dbReference>
<organism evidence="2 3">
    <name type="scientific">Aspergillus neoniger (strain CBS 115656)</name>
    <dbReference type="NCBI Taxonomy" id="1448310"/>
    <lineage>
        <taxon>Eukaryota</taxon>
        <taxon>Fungi</taxon>
        <taxon>Dikarya</taxon>
        <taxon>Ascomycota</taxon>
        <taxon>Pezizomycotina</taxon>
        <taxon>Eurotiomycetes</taxon>
        <taxon>Eurotiomycetidae</taxon>
        <taxon>Eurotiales</taxon>
        <taxon>Aspergillaceae</taxon>
        <taxon>Aspergillus</taxon>
        <taxon>Aspergillus subgen. Circumdati</taxon>
    </lineage>
</organism>
<feature type="compositionally biased region" description="Polar residues" evidence="1">
    <location>
        <begin position="1"/>
        <end position="11"/>
    </location>
</feature>
<dbReference type="GeneID" id="37127947"/>
<feature type="compositionally biased region" description="Basic and acidic residues" evidence="1">
    <location>
        <begin position="12"/>
        <end position="31"/>
    </location>
</feature>
<feature type="region of interest" description="Disordered" evidence="1">
    <location>
        <begin position="1"/>
        <end position="34"/>
    </location>
</feature>
<reference evidence="2" key="1">
    <citation type="submission" date="2016-12" db="EMBL/GenBank/DDBJ databases">
        <title>The genomes of Aspergillus section Nigri reveals drivers in fungal speciation.</title>
        <authorList>
            <consortium name="DOE Joint Genome Institute"/>
            <person name="Vesth T.C."/>
            <person name="Nybo J."/>
            <person name="Theobald S."/>
            <person name="Brandl J."/>
            <person name="Frisvad J.C."/>
            <person name="Nielsen K.F."/>
            <person name="Lyhne E.K."/>
            <person name="Kogle M.E."/>
            <person name="Kuo A."/>
            <person name="Riley R."/>
            <person name="Clum A."/>
            <person name="Nolan M."/>
            <person name="Lipzen A."/>
            <person name="Salamov A."/>
            <person name="Henrissat B."/>
            <person name="Wiebenga A."/>
            <person name="De Vries R.P."/>
            <person name="Grigoriev I.V."/>
            <person name="Mortensen U.H."/>
            <person name="Andersen M.R."/>
            <person name="Baker S.E."/>
        </authorList>
    </citation>
    <scope>NUCLEOTIDE SEQUENCE [LARGE SCALE GENOMIC DNA]</scope>
    <source>
        <strain evidence="2">CBS 115656</strain>
    </source>
</reference>
<gene>
    <name evidence="2" type="ORF">BO87DRAFT_400024</name>
</gene>
<dbReference type="Proteomes" id="UP000247647">
    <property type="component" value="Unassembled WGS sequence"/>
</dbReference>
<dbReference type="EMBL" id="KZ821477">
    <property type="protein sequence ID" value="PYH30790.1"/>
    <property type="molecule type" value="Genomic_DNA"/>
</dbReference>
<dbReference type="AlphaFoldDB" id="A0A318YDN5"/>
<evidence type="ECO:0000256" key="1">
    <source>
        <dbReference type="SAM" id="MobiDB-lite"/>
    </source>
</evidence>
<proteinExistence type="predicted"/>
<sequence length="99" mass="10741">MGSSMDPSATEANDRAEQGQPDKEGPLRSEDCQLGQNDVLHPAVTAISFKARFKLMACSGPARTHAAHLLGMLLVQSVREVIVRARTHGARAIMNIEFQ</sequence>
<protein>
    <submittedName>
        <fullName evidence="2">Uncharacterized protein</fullName>
    </submittedName>
</protein>
<accession>A0A318YDN5</accession>
<name>A0A318YDN5_ASPNB</name>